<keyword evidence="3" id="KW-1185">Reference proteome</keyword>
<reference evidence="2 3" key="3">
    <citation type="journal article" date="2012" name="J. Bacteriol.">
        <title>Complete resequencing and reannotation of the Lactobacillus plantarum WCFS1 genome.</title>
        <authorList>
            <person name="Siezen R.J."/>
            <person name="Francke C."/>
            <person name="Renckens B."/>
            <person name="Boekhorst J."/>
            <person name="Wels M."/>
            <person name="Kleerebezem M."/>
            <person name="van Hijum S.A.F.T."/>
        </authorList>
    </citation>
    <scope>NUCLEOTIDE SEQUENCE [LARGE SCALE GENOMIC DNA]</scope>
    <source>
        <strain evidence="3">ATCC BAA-793 / NCIMB 8826 / WCFS1</strain>
    </source>
</reference>
<dbReference type="EMBL" id="AL935263">
    <property type="protein sequence ID" value="CCC79649.1"/>
    <property type="molecule type" value="Genomic_DNA"/>
</dbReference>
<dbReference type="AlphaFoldDB" id="F9UR10"/>
<protein>
    <submittedName>
        <fullName evidence="2">Prophage P2b protein 5</fullName>
    </submittedName>
</protein>
<evidence type="ECO:0000313" key="3">
    <source>
        <dbReference type="Proteomes" id="UP000000432"/>
    </source>
</evidence>
<keyword evidence="1" id="KW-1133">Transmembrane helix</keyword>
<dbReference type="OrthoDB" id="2312789at2"/>
<evidence type="ECO:0000313" key="2">
    <source>
        <dbReference type="EMBL" id="CCC79649.1"/>
    </source>
</evidence>
<dbReference type="KEGG" id="lpl:lp_2476"/>
<keyword evidence="1" id="KW-0812">Transmembrane</keyword>
<dbReference type="Proteomes" id="UP000000432">
    <property type="component" value="Chromosome"/>
</dbReference>
<dbReference type="eggNOG" id="ENOG5030BSD">
    <property type="taxonomic scope" value="Bacteria"/>
</dbReference>
<accession>F9UR10</accession>
<feature type="transmembrane region" description="Helical" evidence="1">
    <location>
        <begin position="6"/>
        <end position="26"/>
    </location>
</feature>
<proteinExistence type="predicted"/>
<evidence type="ECO:0000256" key="1">
    <source>
        <dbReference type="SAM" id="Phobius"/>
    </source>
</evidence>
<dbReference type="HOGENOM" id="CLU_216861_0_0_9"/>
<reference evidence="2 3" key="1">
    <citation type="journal article" date="2003" name="Proc. Natl. Acad. Sci. U.S.A.">
        <title>Complete genome sequence of Lactobacillus plantarum WCFS1.</title>
        <authorList>
            <person name="Kleerebezem M."/>
            <person name="Boekhorst J."/>
            <person name="van Kranenburg R."/>
            <person name="Molenaar D."/>
            <person name="Kuipers O.P."/>
            <person name="Leer R."/>
            <person name="Tarchini R."/>
            <person name="Peters S.A."/>
            <person name="Sandbrink H.M."/>
            <person name="Fiers M.W."/>
            <person name="Stiekema W."/>
            <person name="Lankhorst R.M."/>
            <person name="Bron P.A."/>
            <person name="Hoffer S.M."/>
            <person name="Groot M.N."/>
            <person name="Kerkhoven R."/>
            <person name="de Vries M."/>
            <person name="Ursing B."/>
            <person name="de Vos W.M."/>
            <person name="Siezen R.J."/>
        </authorList>
    </citation>
    <scope>NUCLEOTIDE SEQUENCE [LARGE SCALE GENOMIC DNA]</scope>
    <source>
        <strain evidence="3">ATCC BAA-793 / NCIMB 8826 / WCFS1</strain>
    </source>
</reference>
<dbReference type="STRING" id="220668.lp_2476"/>
<dbReference type="EnsemblBacteria" id="CCC79649">
    <property type="protein sequence ID" value="CCC79649"/>
    <property type="gene ID" value="lp_2476"/>
</dbReference>
<reference key="2">
    <citation type="submission" date="2011-06" db="EMBL/GenBank/DDBJ databases">
        <title>Complete resequencing and reannotation of the Lactobacillus plantarum WCFS1 genome.</title>
        <authorList>
            <person name="Siezen R.J."/>
            <person name="Francke C."/>
            <person name="Renckens B."/>
            <person name="Boekhorst J."/>
            <person name="Wels M."/>
            <person name="Kleerebezem M."/>
            <person name="van Hijum S.A.F.T."/>
        </authorList>
    </citation>
    <scope>NUCLEOTIDE SEQUENCE</scope>
    <source>
        <strain>WCFS1</strain>
    </source>
</reference>
<sequence>MIATAILWAIKFMIVSFVGNVAFELIKNPRRYFGM</sequence>
<gene>
    <name evidence="2" type="ordered locus">lp_2476</name>
</gene>
<organism evidence="2 3">
    <name type="scientific">Lactiplantibacillus plantarum (strain ATCC BAA-793 / NCIMB 8826 / WCFS1)</name>
    <name type="common">Lactobacillus plantarum</name>
    <dbReference type="NCBI Taxonomy" id="220668"/>
    <lineage>
        <taxon>Bacteria</taxon>
        <taxon>Bacillati</taxon>
        <taxon>Bacillota</taxon>
        <taxon>Bacilli</taxon>
        <taxon>Lactobacillales</taxon>
        <taxon>Lactobacillaceae</taxon>
        <taxon>Lactiplantibacillus</taxon>
    </lineage>
</organism>
<keyword evidence="1" id="KW-0472">Membrane</keyword>
<name>F9UR10_LACPL</name>